<gene>
    <name evidence="2" type="ORF">LCGC14_2324430</name>
</gene>
<protein>
    <recommendedName>
        <fullName evidence="1">Glycosyltransferase subfamily 4-like N-terminal domain-containing protein</fullName>
    </recommendedName>
</protein>
<dbReference type="InterPro" id="IPR028098">
    <property type="entry name" value="Glyco_trans_4-like_N"/>
</dbReference>
<evidence type="ECO:0000259" key="1">
    <source>
        <dbReference type="Pfam" id="PF13439"/>
    </source>
</evidence>
<accession>A0A0F9CGU9</accession>
<sequence>MIKVYVEPNFRGPDEGDGGIRRVVEAMKQHLPARGYEITTDIQKADIVHTHAGSTPDVPQNIPWITSCHGLYWQEYEWPKWCHALNRDVIEAMRRADHVTAPSEWVAQILRRGMWLRPTVFHHGVDLDDWEPTPDPASYILWNKNRPDPICDPKPLIDLAAQAPDLRFVTTFGQEMDNVRVTARTGYEEMKELVRRAGV</sequence>
<feature type="domain" description="Glycosyltransferase subfamily 4-like N-terminal" evidence="1">
    <location>
        <begin position="44"/>
        <end position="128"/>
    </location>
</feature>
<dbReference type="SUPFAM" id="SSF53756">
    <property type="entry name" value="UDP-Glycosyltransferase/glycogen phosphorylase"/>
    <property type="match status" value="1"/>
</dbReference>
<proteinExistence type="predicted"/>
<dbReference type="Pfam" id="PF13439">
    <property type="entry name" value="Glyco_transf_4"/>
    <property type="match status" value="1"/>
</dbReference>
<dbReference type="AlphaFoldDB" id="A0A0F9CGU9"/>
<dbReference type="EMBL" id="LAZR01033282">
    <property type="protein sequence ID" value="KKL48548.1"/>
    <property type="molecule type" value="Genomic_DNA"/>
</dbReference>
<reference evidence="2" key="1">
    <citation type="journal article" date="2015" name="Nature">
        <title>Complex archaea that bridge the gap between prokaryotes and eukaryotes.</title>
        <authorList>
            <person name="Spang A."/>
            <person name="Saw J.H."/>
            <person name="Jorgensen S.L."/>
            <person name="Zaremba-Niedzwiedzka K."/>
            <person name="Martijn J."/>
            <person name="Lind A.E."/>
            <person name="van Eijk R."/>
            <person name="Schleper C."/>
            <person name="Guy L."/>
            <person name="Ettema T.J."/>
        </authorList>
    </citation>
    <scope>NUCLEOTIDE SEQUENCE</scope>
</reference>
<dbReference type="Gene3D" id="3.40.50.2000">
    <property type="entry name" value="Glycogen Phosphorylase B"/>
    <property type="match status" value="1"/>
</dbReference>
<organism evidence="2">
    <name type="scientific">marine sediment metagenome</name>
    <dbReference type="NCBI Taxonomy" id="412755"/>
    <lineage>
        <taxon>unclassified sequences</taxon>
        <taxon>metagenomes</taxon>
        <taxon>ecological metagenomes</taxon>
    </lineage>
</organism>
<name>A0A0F9CGU9_9ZZZZ</name>
<feature type="non-terminal residue" evidence="2">
    <location>
        <position position="199"/>
    </location>
</feature>
<comment type="caution">
    <text evidence="2">The sequence shown here is derived from an EMBL/GenBank/DDBJ whole genome shotgun (WGS) entry which is preliminary data.</text>
</comment>
<evidence type="ECO:0000313" key="2">
    <source>
        <dbReference type="EMBL" id="KKL48548.1"/>
    </source>
</evidence>